<keyword evidence="2" id="KW-1133">Transmembrane helix</keyword>
<protein>
    <submittedName>
        <fullName evidence="3">Uncharacterized protein</fullName>
    </submittedName>
</protein>
<feature type="compositionally biased region" description="Polar residues" evidence="1">
    <location>
        <begin position="249"/>
        <end position="261"/>
    </location>
</feature>
<dbReference type="EMBL" id="JEMT01012293">
    <property type="protein sequence ID" value="EXX76304.1"/>
    <property type="molecule type" value="Genomic_DNA"/>
</dbReference>
<evidence type="ECO:0000256" key="2">
    <source>
        <dbReference type="SAM" id="Phobius"/>
    </source>
</evidence>
<evidence type="ECO:0000313" key="4">
    <source>
        <dbReference type="Proteomes" id="UP000022910"/>
    </source>
</evidence>
<accession>A0A015L9D8</accession>
<reference evidence="3 4" key="1">
    <citation type="submission" date="2014-02" db="EMBL/GenBank/DDBJ databases">
        <title>Single nucleus genome sequencing reveals high similarity among nuclei of an endomycorrhizal fungus.</title>
        <authorList>
            <person name="Lin K."/>
            <person name="Geurts R."/>
            <person name="Zhang Z."/>
            <person name="Limpens E."/>
            <person name="Saunders D.G."/>
            <person name="Mu D."/>
            <person name="Pang E."/>
            <person name="Cao H."/>
            <person name="Cha H."/>
            <person name="Lin T."/>
            <person name="Zhou Q."/>
            <person name="Shang Y."/>
            <person name="Li Y."/>
            <person name="Ivanov S."/>
            <person name="Sharma T."/>
            <person name="Velzen R.V."/>
            <person name="Ruijter N.D."/>
            <person name="Aanen D.K."/>
            <person name="Win J."/>
            <person name="Kamoun S."/>
            <person name="Bisseling T."/>
            <person name="Huang S."/>
        </authorList>
    </citation>
    <scope>NUCLEOTIDE SEQUENCE [LARGE SCALE GENOMIC DNA]</scope>
    <source>
        <strain evidence="4">DAOM197198w</strain>
    </source>
</reference>
<dbReference type="STRING" id="1432141.A0A015L9D8"/>
<gene>
    <name evidence="3" type="ORF">RirG_034420</name>
</gene>
<sequence>MESLQKRKSSSIKNPDVAITPSSFYLKETLPTNSVITNSVITKNLSNSSVNGTPLDDGEGDEDEQSNLILIDLLQSTTKKETSDIPKRTSVTITNVDDLTSLSSNSLNKRNSILQRSLSFLSRSEEKKTHSQFKVHRYTIYDDEKDEFIEIVEEEWEGDGPPPPRKSINSQRKNVLLTIDKALPNLPEQLPEKENLLVKFKQWLKNRYPYINKYKLPIIISLIIFFVIILIIIILAATGNFGSRNNNLDSTDTNGSKNGNVSPDIGKPGLQMNGTGDGTYYGEKT</sequence>
<name>A0A015L9D8_RHIIW</name>
<dbReference type="OrthoDB" id="406505at2759"/>
<keyword evidence="2" id="KW-0472">Membrane</keyword>
<feature type="region of interest" description="Disordered" evidence="1">
    <location>
        <begin position="249"/>
        <end position="285"/>
    </location>
</feature>
<proteinExistence type="predicted"/>
<organism evidence="3 4">
    <name type="scientific">Rhizophagus irregularis (strain DAOM 197198w)</name>
    <name type="common">Glomus intraradices</name>
    <dbReference type="NCBI Taxonomy" id="1432141"/>
    <lineage>
        <taxon>Eukaryota</taxon>
        <taxon>Fungi</taxon>
        <taxon>Fungi incertae sedis</taxon>
        <taxon>Mucoromycota</taxon>
        <taxon>Glomeromycotina</taxon>
        <taxon>Glomeromycetes</taxon>
        <taxon>Glomerales</taxon>
        <taxon>Glomeraceae</taxon>
        <taxon>Rhizophagus</taxon>
    </lineage>
</organism>
<evidence type="ECO:0000256" key="1">
    <source>
        <dbReference type="SAM" id="MobiDB-lite"/>
    </source>
</evidence>
<keyword evidence="2" id="KW-0812">Transmembrane</keyword>
<evidence type="ECO:0000313" key="3">
    <source>
        <dbReference type="EMBL" id="EXX76304.1"/>
    </source>
</evidence>
<dbReference type="HOGENOM" id="CLU_977110_0_0_1"/>
<comment type="caution">
    <text evidence="3">The sequence shown here is derived from an EMBL/GenBank/DDBJ whole genome shotgun (WGS) entry which is preliminary data.</text>
</comment>
<feature type="transmembrane region" description="Helical" evidence="2">
    <location>
        <begin position="216"/>
        <end position="237"/>
    </location>
</feature>
<dbReference type="Proteomes" id="UP000022910">
    <property type="component" value="Unassembled WGS sequence"/>
</dbReference>
<dbReference type="AlphaFoldDB" id="A0A015L9D8"/>
<keyword evidence="4" id="KW-1185">Reference proteome</keyword>